<keyword evidence="4" id="KW-0479">Metal-binding</keyword>
<dbReference type="PANTHER" id="PTHR30038:SF0">
    <property type="entry name" value="TUNGSTEN-CONTAINING ALDEHYDE FERREDOXIN OXIDOREDUCTASE"/>
    <property type="match status" value="1"/>
</dbReference>
<protein>
    <submittedName>
        <fullName evidence="11">Aldehyde:ferredoxin oxidoreductase</fullName>
        <ecNumber evidence="11">1.2.7.5</ecNumber>
    </submittedName>
</protein>
<dbReference type="EMBL" id="JACDUS010000001">
    <property type="protein sequence ID" value="MBA2880388.1"/>
    <property type="molecule type" value="Genomic_DNA"/>
</dbReference>
<organism evidence="11 12">
    <name type="scientific">Desulfosalsimonas propionicica</name>
    <dbReference type="NCBI Taxonomy" id="332175"/>
    <lineage>
        <taxon>Bacteria</taxon>
        <taxon>Pseudomonadati</taxon>
        <taxon>Thermodesulfobacteriota</taxon>
        <taxon>Desulfobacteria</taxon>
        <taxon>Desulfobacterales</taxon>
        <taxon>Desulfosalsimonadaceae</taxon>
        <taxon>Desulfosalsimonas</taxon>
    </lineage>
</organism>
<evidence type="ECO:0000313" key="12">
    <source>
        <dbReference type="Proteomes" id="UP000525298"/>
    </source>
</evidence>
<evidence type="ECO:0000313" key="11">
    <source>
        <dbReference type="EMBL" id="MBA2880388.1"/>
    </source>
</evidence>
<reference evidence="11 12" key="1">
    <citation type="submission" date="2020-07" db="EMBL/GenBank/DDBJ databases">
        <title>Genomic Encyclopedia of Type Strains, Phase IV (KMG-IV): sequencing the most valuable type-strain genomes for metagenomic binning, comparative biology and taxonomic classification.</title>
        <authorList>
            <person name="Goeker M."/>
        </authorList>
    </citation>
    <scope>NUCLEOTIDE SEQUENCE [LARGE SCALE GENOMIC DNA]</scope>
    <source>
        <strain evidence="11 12">DSM 17721</strain>
    </source>
</reference>
<dbReference type="Gene3D" id="1.10.569.10">
    <property type="entry name" value="Aldehyde Ferredoxin Oxidoreductase Protein, subunit A, domain 2"/>
    <property type="match status" value="1"/>
</dbReference>
<evidence type="ECO:0000256" key="1">
    <source>
        <dbReference type="ARBA" id="ARBA00001966"/>
    </source>
</evidence>
<keyword evidence="6" id="KW-0408">Iron</keyword>
<dbReference type="SMART" id="SM00790">
    <property type="entry name" value="AFOR_N"/>
    <property type="match status" value="1"/>
</dbReference>
<keyword evidence="3" id="KW-0004">4Fe-4S</keyword>
<feature type="compositionally biased region" description="Basic and acidic residues" evidence="9">
    <location>
        <begin position="619"/>
        <end position="636"/>
    </location>
</feature>
<dbReference type="InterPro" id="IPR051919">
    <property type="entry name" value="W-dependent_AOR"/>
</dbReference>
<proteinExistence type="inferred from homology"/>
<comment type="cofactor">
    <cofactor evidence="8">
        <name>tungstopterin</name>
        <dbReference type="ChEBI" id="CHEBI:30402"/>
    </cofactor>
</comment>
<dbReference type="InterPro" id="IPR036021">
    <property type="entry name" value="Tungsten_al_ferr_oxy-like_C"/>
</dbReference>
<name>A0A7W0C769_9BACT</name>
<dbReference type="PANTHER" id="PTHR30038">
    <property type="entry name" value="ALDEHYDE FERREDOXIN OXIDOREDUCTASE"/>
    <property type="match status" value="1"/>
</dbReference>
<dbReference type="GO" id="GO:0046872">
    <property type="term" value="F:metal ion binding"/>
    <property type="evidence" value="ECO:0007669"/>
    <property type="project" value="UniProtKB-KW"/>
</dbReference>
<comment type="similarity">
    <text evidence="2">Belongs to the AOR/FOR family.</text>
</comment>
<dbReference type="GO" id="GO:0051539">
    <property type="term" value="F:4 iron, 4 sulfur cluster binding"/>
    <property type="evidence" value="ECO:0007669"/>
    <property type="project" value="UniProtKB-KW"/>
</dbReference>
<dbReference type="InterPro" id="IPR013985">
    <property type="entry name" value="Ald_Fedxn_OxRdtase_dom3"/>
</dbReference>
<accession>A0A7W0C769</accession>
<evidence type="ECO:0000256" key="5">
    <source>
        <dbReference type="ARBA" id="ARBA00023002"/>
    </source>
</evidence>
<evidence type="ECO:0000256" key="2">
    <source>
        <dbReference type="ARBA" id="ARBA00011032"/>
    </source>
</evidence>
<dbReference type="Pfam" id="PF02730">
    <property type="entry name" value="AFOR_N"/>
    <property type="match status" value="1"/>
</dbReference>
<comment type="cofactor">
    <cofactor evidence="1">
        <name>[4Fe-4S] cluster</name>
        <dbReference type="ChEBI" id="CHEBI:49883"/>
    </cofactor>
</comment>
<dbReference type="Gene3D" id="1.10.599.10">
    <property type="entry name" value="Aldehyde Ferredoxin Oxidoreductase Protein, subunit A, domain 3"/>
    <property type="match status" value="1"/>
</dbReference>
<dbReference type="InterPro" id="IPR013984">
    <property type="entry name" value="Ald_Fedxn_OxRdtase_dom2"/>
</dbReference>
<evidence type="ECO:0000256" key="6">
    <source>
        <dbReference type="ARBA" id="ARBA00023004"/>
    </source>
</evidence>
<dbReference type="AlphaFoldDB" id="A0A7W0C769"/>
<dbReference type="Gene3D" id="3.60.9.10">
    <property type="entry name" value="Aldehyde ferredoxin oxidoreductase, N-terminal domain"/>
    <property type="match status" value="1"/>
</dbReference>
<dbReference type="Pfam" id="PF01314">
    <property type="entry name" value="AFOR_C"/>
    <property type="match status" value="1"/>
</dbReference>
<evidence type="ECO:0000256" key="8">
    <source>
        <dbReference type="ARBA" id="ARBA00049934"/>
    </source>
</evidence>
<dbReference type="InterPro" id="IPR001203">
    <property type="entry name" value="OxRdtase_Ald_Fedxn_C"/>
</dbReference>
<evidence type="ECO:0000256" key="7">
    <source>
        <dbReference type="ARBA" id="ARBA00023014"/>
    </source>
</evidence>
<evidence type="ECO:0000256" key="9">
    <source>
        <dbReference type="SAM" id="MobiDB-lite"/>
    </source>
</evidence>
<sequence length="636" mass="69547">MQEITGTSNRVLEVDLTRQTFDISYISDVDRQQYLGGKGIALKLIYDRMAAGIDPLGPENLFVLATGVFMGTGAACSGRFEAVTKSPLTGLMASSSCGGPFGMALKTSGWDAMVIFGRAQSPVYLRVDAGGAAFVPADELWGTGTADAEKAILQDGSGALVIGPAGENRVRFANIRSGHRFLGRGGMGTVLGAKNLKGIVAKGKEYKIVPADKKRFDKANRLFFKYIQRNGVTAGAFRDYGTNANLNTGNAAGILPVRNFTGGSHGRARKLSGEAMAERFDTKHDTCKPCAILCGHRGTIRGEKRHVPEYETMTLLGANLEIFDPETVSDFNELCSHYGMDTISTGGTLAWAMEAGQKGLLKTDLKFGSADKITEMITDMALRRGLGKDLALGSAAAARKYGGEDFAMHVKGMELPGYDPRGSVGQGLSYATANRGGCHLSSYMVGLEVILGMAEPRAVRWKPYMVKFMEDVFCAINCLHVCLFTSFAVFLEPPLIRFSPKFVIRLLNQNLSRLALNLMDVSLYPELWHAIMGSRYVPYQGMRDFYKAGERVHVLERYMNTREGISRKDDTLPLRLLTEGRACDADQSTVPLEAMLQKYYRLRGYDPNGVPRPATLRRLGIEPRHPGRGKNREDVF</sequence>
<evidence type="ECO:0000256" key="4">
    <source>
        <dbReference type="ARBA" id="ARBA00022723"/>
    </source>
</evidence>
<keyword evidence="12" id="KW-1185">Reference proteome</keyword>
<dbReference type="EC" id="1.2.7.5" evidence="11"/>
<feature type="domain" description="Aldehyde ferredoxin oxidoreductase N-terminal" evidence="10">
    <location>
        <begin position="9"/>
        <end position="205"/>
    </location>
</feature>
<evidence type="ECO:0000256" key="3">
    <source>
        <dbReference type="ARBA" id="ARBA00022485"/>
    </source>
</evidence>
<dbReference type="InterPro" id="IPR036503">
    <property type="entry name" value="Ald_Fedxn_OxRdtase_N_sf"/>
</dbReference>
<comment type="caution">
    <text evidence="11">The sequence shown here is derived from an EMBL/GenBank/DDBJ whole genome shotgun (WGS) entry which is preliminary data.</text>
</comment>
<dbReference type="SUPFAM" id="SSF56228">
    <property type="entry name" value="Aldehyde ferredoxin oxidoreductase, N-terminal domain"/>
    <property type="match status" value="1"/>
</dbReference>
<dbReference type="GO" id="GO:0033726">
    <property type="term" value="F:aldehyde ferredoxin oxidoreductase activity"/>
    <property type="evidence" value="ECO:0007669"/>
    <property type="project" value="UniProtKB-EC"/>
</dbReference>
<keyword evidence="7" id="KW-0411">Iron-sulfur</keyword>
<dbReference type="InterPro" id="IPR013983">
    <property type="entry name" value="Ald_Fedxn_OxRdtase_N"/>
</dbReference>
<dbReference type="GO" id="GO:0009055">
    <property type="term" value="F:electron transfer activity"/>
    <property type="evidence" value="ECO:0007669"/>
    <property type="project" value="InterPro"/>
</dbReference>
<keyword evidence="5 11" id="KW-0560">Oxidoreductase</keyword>
<dbReference type="Proteomes" id="UP000525298">
    <property type="component" value="Unassembled WGS sequence"/>
</dbReference>
<gene>
    <name evidence="11" type="ORF">HNR65_000695</name>
</gene>
<feature type="region of interest" description="Disordered" evidence="9">
    <location>
        <begin position="611"/>
        <end position="636"/>
    </location>
</feature>
<evidence type="ECO:0000259" key="10">
    <source>
        <dbReference type="SMART" id="SM00790"/>
    </source>
</evidence>
<dbReference type="RefSeq" id="WP_181550028.1">
    <property type="nucleotide sequence ID" value="NZ_JACDUS010000001.1"/>
</dbReference>
<dbReference type="SUPFAM" id="SSF48310">
    <property type="entry name" value="Aldehyde ferredoxin oxidoreductase, C-terminal domains"/>
    <property type="match status" value="1"/>
</dbReference>